<keyword evidence="4" id="KW-1003">Cell membrane</keyword>
<reference evidence="11 12" key="1">
    <citation type="submission" date="2016-10" db="EMBL/GenBank/DDBJ databases">
        <authorList>
            <person name="de Groot N.N."/>
        </authorList>
    </citation>
    <scope>NUCLEOTIDE SEQUENCE [LARGE SCALE GENOMIC DNA]</scope>
    <source>
        <strain evidence="11 12">DSM 13760</strain>
    </source>
</reference>
<protein>
    <submittedName>
        <fullName evidence="11">Putative lysine transport system permease protein</fullName>
    </submittedName>
</protein>
<gene>
    <name evidence="11" type="ORF">SAMN04488559_10375</name>
</gene>
<evidence type="ECO:0000259" key="10">
    <source>
        <dbReference type="PROSITE" id="PS50928"/>
    </source>
</evidence>
<evidence type="ECO:0000256" key="4">
    <source>
        <dbReference type="ARBA" id="ARBA00022475"/>
    </source>
</evidence>
<evidence type="ECO:0000256" key="7">
    <source>
        <dbReference type="ARBA" id="ARBA00022989"/>
    </source>
</evidence>
<feature type="transmembrane region" description="Helical" evidence="9">
    <location>
        <begin position="499"/>
        <end position="521"/>
    </location>
</feature>
<evidence type="ECO:0000256" key="9">
    <source>
        <dbReference type="RuleBase" id="RU363032"/>
    </source>
</evidence>
<feature type="transmembrane region" description="Helical" evidence="9">
    <location>
        <begin position="402"/>
        <end position="421"/>
    </location>
</feature>
<dbReference type="Pfam" id="PF00528">
    <property type="entry name" value="BPD_transp_1"/>
    <property type="match status" value="1"/>
</dbReference>
<dbReference type="STRING" id="142588.SAMN04488559_10375"/>
<keyword evidence="3 9" id="KW-0813">Transport</keyword>
<dbReference type="NCBIfam" id="TIGR01726">
    <property type="entry name" value="HEQRo_perm_3TM"/>
    <property type="match status" value="1"/>
</dbReference>
<dbReference type="Gene3D" id="1.10.3720.10">
    <property type="entry name" value="MetI-like"/>
    <property type="match status" value="1"/>
</dbReference>
<comment type="similarity">
    <text evidence="2">Belongs to the binding-protein-dependent transport system permease family. HisMQ subfamily.</text>
</comment>
<evidence type="ECO:0000256" key="2">
    <source>
        <dbReference type="ARBA" id="ARBA00010072"/>
    </source>
</evidence>
<feature type="transmembrane region" description="Helical" evidence="9">
    <location>
        <begin position="367"/>
        <end position="390"/>
    </location>
</feature>
<evidence type="ECO:0000256" key="5">
    <source>
        <dbReference type="ARBA" id="ARBA00022692"/>
    </source>
</evidence>
<dbReference type="InterPro" id="IPR010065">
    <property type="entry name" value="AA_ABC_transptr_permease_3TM"/>
</dbReference>
<sequence>MGKKKEGVFDVRKKIGYLFSMFAVIVVLISGCGGAGDSKDDTFVVGMEAGYAPFNWTQSTDANGAVKIDGSADYAGGYDVALAQKVADGLGKKLVIVKTEWDGLIPALTSGKIDAVMAGMSPTDERRQSIDFSENYYKSHLVLVVKKGGAYDQATSLQDFSGAKITAQLNTFHYSVIDQMPGVVKETAMDNFSSMRVALQSGVIDGYISELPEGITAEAANNSFKMIELEDGFQTAEEDTDTAVGLVKNSALKADVNQILAEISEEERADLMEAAIKNQPAETDTEDDADSGTVIDAKDSSLSFAWIVKIVSENGPMFLRGAGVTLLIALVGTIIGTLIGLLIGVIRTIPKPDSKVKRTLLKIINSLLSIYIEIFRGTPMIVQAMVIYYGSALAFGVDMNRLFAAIFIVSINTGAYMSEIVRGGILSIDKGQFEAAHAIGMNHLQTMKNVVLPQVMRNILPATGNEFVINIKDTSVLNVISVTELYFQTKSVAGNNFRYFESFFVACVIYFIMTFTVTRILRAIEKRLDGPENYVVIQNQMQVQAVENTVKREED</sequence>
<evidence type="ECO:0000256" key="8">
    <source>
        <dbReference type="ARBA" id="ARBA00023136"/>
    </source>
</evidence>
<dbReference type="PROSITE" id="PS50928">
    <property type="entry name" value="ABC_TM1"/>
    <property type="match status" value="1"/>
</dbReference>
<keyword evidence="6" id="KW-0029">Amino-acid transport</keyword>
<dbReference type="EMBL" id="FOHA01000003">
    <property type="protein sequence ID" value="SER68032.1"/>
    <property type="molecule type" value="Genomic_DNA"/>
</dbReference>
<dbReference type="SMART" id="SM00062">
    <property type="entry name" value="PBPb"/>
    <property type="match status" value="1"/>
</dbReference>
<evidence type="ECO:0000256" key="3">
    <source>
        <dbReference type="ARBA" id="ARBA00022448"/>
    </source>
</evidence>
<dbReference type="RefSeq" id="WP_425431584.1">
    <property type="nucleotide sequence ID" value="NZ_FOHA01000003.1"/>
</dbReference>
<keyword evidence="8 9" id="KW-0472">Membrane</keyword>
<proteinExistence type="inferred from homology"/>
<dbReference type="InterPro" id="IPR035906">
    <property type="entry name" value="MetI-like_sf"/>
</dbReference>
<evidence type="ECO:0000256" key="1">
    <source>
        <dbReference type="ARBA" id="ARBA00004651"/>
    </source>
</evidence>
<name>A0A1H9R5M5_9LACT</name>
<accession>A0A1H9R5M5</accession>
<dbReference type="FunFam" id="1.10.3720.10:FF:000033">
    <property type="entry name" value="Polar amino acid ABC transporter permease"/>
    <property type="match status" value="1"/>
</dbReference>
<dbReference type="Pfam" id="PF00497">
    <property type="entry name" value="SBP_bac_3"/>
    <property type="match status" value="1"/>
</dbReference>
<dbReference type="InterPro" id="IPR000515">
    <property type="entry name" value="MetI-like"/>
</dbReference>
<dbReference type="PROSITE" id="PS51257">
    <property type="entry name" value="PROKAR_LIPOPROTEIN"/>
    <property type="match status" value="1"/>
</dbReference>
<dbReference type="InterPro" id="IPR001638">
    <property type="entry name" value="Solute-binding_3/MltF_N"/>
</dbReference>
<feature type="domain" description="ABC transmembrane type-1" evidence="10">
    <location>
        <begin position="322"/>
        <end position="521"/>
    </location>
</feature>
<keyword evidence="7 9" id="KW-1133">Transmembrane helix</keyword>
<dbReference type="Proteomes" id="UP000198948">
    <property type="component" value="Unassembled WGS sequence"/>
</dbReference>
<dbReference type="GO" id="GO:0043190">
    <property type="term" value="C:ATP-binding cassette (ABC) transporter complex"/>
    <property type="evidence" value="ECO:0007669"/>
    <property type="project" value="InterPro"/>
</dbReference>
<dbReference type="SUPFAM" id="SSF161098">
    <property type="entry name" value="MetI-like"/>
    <property type="match status" value="1"/>
</dbReference>
<evidence type="ECO:0000256" key="6">
    <source>
        <dbReference type="ARBA" id="ARBA00022970"/>
    </source>
</evidence>
<keyword evidence="5 9" id="KW-0812">Transmembrane</keyword>
<evidence type="ECO:0000313" key="12">
    <source>
        <dbReference type="Proteomes" id="UP000198948"/>
    </source>
</evidence>
<comment type="subcellular location">
    <subcellularLocation>
        <location evidence="1 9">Cell membrane</location>
        <topology evidence="1 9">Multi-pass membrane protein</topology>
    </subcellularLocation>
</comment>
<dbReference type="PANTHER" id="PTHR30614:SF20">
    <property type="entry name" value="GLUTAMINE TRANSPORT SYSTEM PERMEASE PROTEIN GLNP"/>
    <property type="match status" value="1"/>
</dbReference>
<feature type="transmembrane region" description="Helical" evidence="9">
    <location>
        <begin position="15"/>
        <end position="36"/>
    </location>
</feature>
<dbReference type="PANTHER" id="PTHR30614">
    <property type="entry name" value="MEMBRANE COMPONENT OF AMINO ACID ABC TRANSPORTER"/>
    <property type="match status" value="1"/>
</dbReference>
<dbReference type="SUPFAM" id="SSF53850">
    <property type="entry name" value="Periplasmic binding protein-like II"/>
    <property type="match status" value="1"/>
</dbReference>
<feature type="transmembrane region" description="Helical" evidence="9">
    <location>
        <begin position="322"/>
        <end position="346"/>
    </location>
</feature>
<keyword evidence="12" id="KW-1185">Reference proteome</keyword>
<dbReference type="InterPro" id="IPR043429">
    <property type="entry name" value="ArtM/GltK/GlnP/TcyL/YhdX-like"/>
</dbReference>
<dbReference type="AlphaFoldDB" id="A0A1H9R5M5"/>
<dbReference type="CDD" id="cd06261">
    <property type="entry name" value="TM_PBP2"/>
    <property type="match status" value="1"/>
</dbReference>
<dbReference type="GO" id="GO:0006865">
    <property type="term" value="P:amino acid transport"/>
    <property type="evidence" value="ECO:0007669"/>
    <property type="project" value="UniProtKB-KW"/>
</dbReference>
<evidence type="ECO:0000313" key="11">
    <source>
        <dbReference type="EMBL" id="SER68032.1"/>
    </source>
</evidence>
<dbReference type="Gene3D" id="3.40.190.10">
    <property type="entry name" value="Periplasmic binding protein-like II"/>
    <property type="match status" value="2"/>
</dbReference>
<organism evidence="11 12">
    <name type="scientific">Isobaculum melis</name>
    <dbReference type="NCBI Taxonomy" id="142588"/>
    <lineage>
        <taxon>Bacteria</taxon>
        <taxon>Bacillati</taxon>
        <taxon>Bacillota</taxon>
        <taxon>Bacilli</taxon>
        <taxon>Lactobacillales</taxon>
        <taxon>Carnobacteriaceae</taxon>
        <taxon>Isobaculum</taxon>
    </lineage>
</organism>
<dbReference type="GO" id="GO:0022857">
    <property type="term" value="F:transmembrane transporter activity"/>
    <property type="evidence" value="ECO:0007669"/>
    <property type="project" value="InterPro"/>
</dbReference>
<dbReference type="CDD" id="cd13627">
    <property type="entry name" value="PBP2_AA_binding_like_2"/>
    <property type="match status" value="1"/>
</dbReference>